<evidence type="ECO:0000256" key="6">
    <source>
        <dbReference type="ARBA" id="ARBA00023163"/>
    </source>
</evidence>
<feature type="domain" description="Mediator complex subunit 16 C-terminal" evidence="11">
    <location>
        <begin position="862"/>
        <end position="923"/>
    </location>
</feature>
<keyword evidence="7 9" id="KW-0539">Nucleus</keyword>
<protein>
    <recommendedName>
        <fullName evidence="3 9">Mediator of RNA polymerase II transcription subunit 16</fullName>
    </recommendedName>
    <alternativeName>
        <fullName evidence="8 9">Mediator complex subunit 16</fullName>
    </alternativeName>
</protein>
<feature type="domain" description="Mediator complex subunit Med16 N-terminal" evidence="10">
    <location>
        <begin position="165"/>
        <end position="466"/>
    </location>
</feature>
<dbReference type="Pfam" id="PF20719">
    <property type="entry name" value="Med16_C"/>
    <property type="match status" value="1"/>
</dbReference>
<dbReference type="AlphaFoldDB" id="A0AA39CGJ6"/>
<dbReference type="GO" id="GO:0045893">
    <property type="term" value="P:positive regulation of DNA-templated transcription"/>
    <property type="evidence" value="ECO:0007669"/>
    <property type="project" value="TreeGrafter"/>
</dbReference>
<evidence type="ECO:0000313" key="13">
    <source>
        <dbReference type="Proteomes" id="UP001172673"/>
    </source>
</evidence>
<keyword evidence="13" id="KW-1185">Reference proteome</keyword>
<dbReference type="Pfam" id="PF11635">
    <property type="entry name" value="Med16_N"/>
    <property type="match status" value="1"/>
</dbReference>
<evidence type="ECO:0000256" key="8">
    <source>
        <dbReference type="ARBA" id="ARBA00032015"/>
    </source>
</evidence>
<dbReference type="InterPro" id="IPR021665">
    <property type="entry name" value="Mediator_Med16_N"/>
</dbReference>
<comment type="subunit">
    <text evidence="9">Component of the Mediator complex.</text>
</comment>
<comment type="function">
    <text evidence="9">Component of the Mediator complex, a coactivator involved in the regulated transcription of nearly all RNA polymerase II-dependent genes. Mediator functions as a bridge to convey information from gene-specific regulatory proteins to the basal RNA polymerase II transcription machinery. Mediator is recruited to promoters by direct interactions with regulatory proteins and serves as a scaffold for the assembly of a functional preinitiation complex with RNA polymerase II and the general transcription factors.</text>
</comment>
<sequence>MEDPADDFASESFFDQNSLQQQIQQIDASADLNGADLNGTVTNVTLPPNPAVIEQLSRKWYSGCLERIAWSRHGHIASISEDGSTVYLECLRYDQGSGSWDLHERHSLTTLFEDATSLAWSATGGELAVVDVRGRVWIYHTALNAINRLTLARQGALDEGDGYLQPVGMTWLSQDRQERPRNIVLNATKGEARWQHGNARAKPLGPYWPRAIAIVHRNGLLTLCFQRRDGQYMKVSTQLSLRDGELYTHASFAPTLEGKMIVALHSFKKRISVHFLTIDWADVNQSLEGLPSLTVDPVSSNVSSQPTASASLPDSYDPDSWTLSHLKIVPTSDLEKAVQVYPTILVVSTGINRTVGITDAGFLVSGLIKRWAVKPVEVKLHPLFDALPSTGSAVVATKPMITLQEQSDKEEQVITTMHQVDGVHNLAVTTLENRTDVLSSEDLSPMSYAASEQETTCMSQSGFAFPYTQTILNPSFSPGACVRADIGADAKTQLVVMEYQLGQPQSQQPLDPHIDTAIAALNLTFARACWSNATIDDVLMCASRTVPPELIPVVISNIYRTMFRDGEFVHEKTQGSEVERMFHKQIMAKVFSYHASLAANCSHLPSMSPTEGRNSGWTLSGQWAWLVNNVRQTTTLLFMNLRDIQNVTIVVSQDFTEMLCANLRWGLSLIRFIFNSLLEVGDRETNPDIFDEKDRGRFGDTLGDGSQGLVALLLNCHASRIFLIAFVRAVRTYAKVTEPKSQHQLQVLQCIQQQTSNKGLSFAAIEAILEYRWSAAGDVEGDIAATAVRQLDMMATGIVHESYQSTIKNLLNKLINSPSGLRAKLLVDRLKLFVDHIDLDYIFLNQDILGRRSDSQATQVIYDVHRKRPITKGMAEPHGSGKLMVRKCVRCGSFSEDVVVPPREWPKQVAMVLTRCTCDGNWVLESWENVQK</sequence>
<evidence type="ECO:0000256" key="5">
    <source>
        <dbReference type="ARBA" id="ARBA00023159"/>
    </source>
</evidence>
<dbReference type="PANTHER" id="PTHR13224:SF6">
    <property type="entry name" value="MEDIATOR OF RNA POLYMERASE II TRANSCRIPTION SUBUNIT 16"/>
    <property type="match status" value="1"/>
</dbReference>
<evidence type="ECO:0000256" key="3">
    <source>
        <dbReference type="ARBA" id="ARBA00019614"/>
    </source>
</evidence>
<accession>A0AA39CGJ6</accession>
<dbReference type="EMBL" id="JAPDRK010000011">
    <property type="protein sequence ID" value="KAJ9607856.1"/>
    <property type="molecule type" value="Genomic_DNA"/>
</dbReference>
<gene>
    <name evidence="12" type="primary">sin4</name>
    <name evidence="9" type="synonym">MED16</name>
    <name evidence="12" type="ORF">H2200_007935</name>
</gene>
<comment type="subcellular location">
    <subcellularLocation>
        <location evidence="1 9">Nucleus</location>
    </subcellularLocation>
</comment>
<evidence type="ECO:0000259" key="10">
    <source>
        <dbReference type="Pfam" id="PF11635"/>
    </source>
</evidence>
<evidence type="ECO:0000256" key="9">
    <source>
        <dbReference type="RuleBase" id="RU364149"/>
    </source>
</evidence>
<dbReference type="PANTHER" id="PTHR13224">
    <property type="entry name" value="THYROID HORMONE RECEPTOR-ASSOCIATED PROTEIN-RELATED"/>
    <property type="match status" value="1"/>
</dbReference>
<evidence type="ECO:0000256" key="2">
    <source>
        <dbReference type="ARBA" id="ARBA00006543"/>
    </source>
</evidence>
<keyword evidence="5 9" id="KW-0010">Activator</keyword>
<comment type="caution">
    <text evidence="12">The sequence shown here is derived from an EMBL/GenBank/DDBJ whole genome shotgun (WGS) entry which is preliminary data.</text>
</comment>
<evidence type="ECO:0000256" key="1">
    <source>
        <dbReference type="ARBA" id="ARBA00004123"/>
    </source>
</evidence>
<keyword evidence="4 9" id="KW-0805">Transcription regulation</keyword>
<keyword evidence="6 9" id="KW-0804">Transcription</keyword>
<comment type="similarity">
    <text evidence="2 9">Belongs to the Mediator complex subunit 16 family.</text>
</comment>
<proteinExistence type="inferred from homology"/>
<evidence type="ECO:0000259" key="11">
    <source>
        <dbReference type="Pfam" id="PF20719"/>
    </source>
</evidence>
<evidence type="ECO:0000313" key="12">
    <source>
        <dbReference type="EMBL" id="KAJ9607856.1"/>
    </source>
</evidence>
<evidence type="ECO:0000256" key="4">
    <source>
        <dbReference type="ARBA" id="ARBA00023015"/>
    </source>
</evidence>
<dbReference type="InterPro" id="IPR048338">
    <property type="entry name" value="Mediator_Med16"/>
</dbReference>
<organism evidence="12 13">
    <name type="scientific">Cladophialophora chaetospira</name>
    <dbReference type="NCBI Taxonomy" id="386627"/>
    <lineage>
        <taxon>Eukaryota</taxon>
        <taxon>Fungi</taxon>
        <taxon>Dikarya</taxon>
        <taxon>Ascomycota</taxon>
        <taxon>Pezizomycotina</taxon>
        <taxon>Eurotiomycetes</taxon>
        <taxon>Chaetothyriomycetidae</taxon>
        <taxon>Chaetothyriales</taxon>
        <taxon>Herpotrichiellaceae</taxon>
        <taxon>Cladophialophora</taxon>
    </lineage>
</organism>
<dbReference type="SUPFAM" id="SSF69304">
    <property type="entry name" value="Tricorn protease N-terminal domain"/>
    <property type="match status" value="1"/>
</dbReference>
<dbReference type="GO" id="GO:0016592">
    <property type="term" value="C:mediator complex"/>
    <property type="evidence" value="ECO:0007669"/>
    <property type="project" value="InterPro"/>
</dbReference>
<evidence type="ECO:0000256" key="7">
    <source>
        <dbReference type="ARBA" id="ARBA00023242"/>
    </source>
</evidence>
<reference evidence="12" key="1">
    <citation type="submission" date="2022-10" db="EMBL/GenBank/DDBJ databases">
        <title>Culturing micro-colonial fungi from biological soil crusts in the Mojave desert and describing Neophaeococcomyces mojavensis, and introducing the new genera and species Taxawa tesnikishii.</title>
        <authorList>
            <person name="Kurbessoian T."/>
            <person name="Stajich J.E."/>
        </authorList>
    </citation>
    <scope>NUCLEOTIDE SEQUENCE</scope>
    <source>
        <strain evidence="12">TK_41</strain>
    </source>
</reference>
<dbReference type="Proteomes" id="UP001172673">
    <property type="component" value="Unassembled WGS sequence"/>
</dbReference>
<name>A0AA39CGJ6_9EURO</name>
<dbReference type="InterPro" id="IPR048339">
    <property type="entry name" value="Mediator_Med16_C"/>
</dbReference>